<evidence type="ECO:0000313" key="2">
    <source>
        <dbReference type="EMBL" id="KAH7177130.1"/>
    </source>
</evidence>
<sequence>MTAPSSANESFLTASHLRRWWWWAGTTISSSPRSLTTCYLLILVILCNFANAIVAMGRFRQGLHSSLGPLTAGSVSGSHSETPLREDDRPVLTWSECQRLSTSPEAGPPKGSFSILQPPPDLPARSGDVAVHKGDLRHSCSWTILKFQINHSTCPITNSSIILR</sequence>
<organism evidence="2 3">
    <name type="scientific">Dactylonectria macrodidyma</name>
    <dbReference type="NCBI Taxonomy" id="307937"/>
    <lineage>
        <taxon>Eukaryota</taxon>
        <taxon>Fungi</taxon>
        <taxon>Dikarya</taxon>
        <taxon>Ascomycota</taxon>
        <taxon>Pezizomycotina</taxon>
        <taxon>Sordariomycetes</taxon>
        <taxon>Hypocreomycetidae</taxon>
        <taxon>Hypocreales</taxon>
        <taxon>Nectriaceae</taxon>
        <taxon>Dactylonectria</taxon>
    </lineage>
</organism>
<gene>
    <name evidence="2" type="ORF">EDB81DRAFT_774014</name>
</gene>
<dbReference type="EMBL" id="JAGMUV010000001">
    <property type="protein sequence ID" value="KAH7177130.1"/>
    <property type="molecule type" value="Genomic_DNA"/>
</dbReference>
<keyword evidence="1" id="KW-0472">Membrane</keyword>
<reference evidence="2" key="1">
    <citation type="journal article" date="2021" name="Nat. Commun.">
        <title>Genetic determinants of endophytism in the Arabidopsis root mycobiome.</title>
        <authorList>
            <person name="Mesny F."/>
            <person name="Miyauchi S."/>
            <person name="Thiergart T."/>
            <person name="Pickel B."/>
            <person name="Atanasova L."/>
            <person name="Karlsson M."/>
            <person name="Huettel B."/>
            <person name="Barry K.W."/>
            <person name="Haridas S."/>
            <person name="Chen C."/>
            <person name="Bauer D."/>
            <person name="Andreopoulos W."/>
            <person name="Pangilinan J."/>
            <person name="LaButti K."/>
            <person name="Riley R."/>
            <person name="Lipzen A."/>
            <person name="Clum A."/>
            <person name="Drula E."/>
            <person name="Henrissat B."/>
            <person name="Kohler A."/>
            <person name="Grigoriev I.V."/>
            <person name="Martin F.M."/>
            <person name="Hacquard S."/>
        </authorList>
    </citation>
    <scope>NUCLEOTIDE SEQUENCE</scope>
    <source>
        <strain evidence="2">MPI-CAGE-AT-0147</strain>
    </source>
</reference>
<feature type="non-terminal residue" evidence="2">
    <location>
        <position position="1"/>
    </location>
</feature>
<comment type="caution">
    <text evidence="2">The sequence shown here is derived from an EMBL/GenBank/DDBJ whole genome shotgun (WGS) entry which is preliminary data.</text>
</comment>
<evidence type="ECO:0000313" key="3">
    <source>
        <dbReference type="Proteomes" id="UP000738349"/>
    </source>
</evidence>
<dbReference type="Proteomes" id="UP000738349">
    <property type="component" value="Unassembled WGS sequence"/>
</dbReference>
<keyword evidence="3" id="KW-1185">Reference proteome</keyword>
<proteinExistence type="predicted"/>
<name>A0A9P9JNT0_9HYPO</name>
<protein>
    <submittedName>
        <fullName evidence="2">Uncharacterized protein</fullName>
    </submittedName>
</protein>
<feature type="transmembrane region" description="Helical" evidence="1">
    <location>
        <begin position="39"/>
        <end position="57"/>
    </location>
</feature>
<keyword evidence="1" id="KW-1133">Transmembrane helix</keyword>
<accession>A0A9P9JNT0</accession>
<dbReference type="AlphaFoldDB" id="A0A9P9JNT0"/>
<evidence type="ECO:0000256" key="1">
    <source>
        <dbReference type="SAM" id="Phobius"/>
    </source>
</evidence>
<keyword evidence="1" id="KW-0812">Transmembrane</keyword>